<accession>A0A7S7M8H6</accession>
<dbReference type="RefSeq" id="WP_194371403.1">
    <property type="nucleotide sequence ID" value="NZ_CP063767.1"/>
</dbReference>
<dbReference type="AlphaFoldDB" id="A0A7S7M8H6"/>
<feature type="compositionally biased region" description="Basic and acidic residues" evidence="1">
    <location>
        <begin position="310"/>
        <end position="322"/>
    </location>
</feature>
<keyword evidence="3" id="KW-1185">Reference proteome</keyword>
<dbReference type="KEGG" id="tio:INP52_00275"/>
<name>A0A7S7M8H6_9ACTN</name>
<dbReference type="Proteomes" id="UP000593735">
    <property type="component" value="Chromosome"/>
</dbReference>
<protein>
    <submittedName>
        <fullName evidence="2">PRC-barrel domain containing protein</fullName>
    </submittedName>
</protein>
<reference evidence="2 3" key="1">
    <citation type="submission" date="2020-10" db="EMBL/GenBank/DDBJ databases">
        <title>Olsenella immobilis sp.nov., isolated from the mud in a fermentation cellar used for the production of Chinese strong-flavoured liquor.</title>
        <authorList>
            <person name="Lu L."/>
        </authorList>
    </citation>
    <scope>NUCLEOTIDE SEQUENCE [LARGE SCALE GENOMIC DNA]</scope>
    <source>
        <strain evidence="2 3">LZLJ-2</strain>
    </source>
</reference>
<evidence type="ECO:0000313" key="2">
    <source>
        <dbReference type="EMBL" id="QOY60700.1"/>
    </source>
</evidence>
<evidence type="ECO:0000313" key="3">
    <source>
        <dbReference type="Proteomes" id="UP000593735"/>
    </source>
</evidence>
<feature type="region of interest" description="Disordered" evidence="1">
    <location>
        <begin position="232"/>
        <end position="326"/>
    </location>
</feature>
<evidence type="ECO:0000256" key="1">
    <source>
        <dbReference type="SAM" id="MobiDB-lite"/>
    </source>
</evidence>
<proteinExistence type="predicted"/>
<feature type="compositionally biased region" description="Low complexity" evidence="1">
    <location>
        <begin position="245"/>
        <end position="258"/>
    </location>
</feature>
<feature type="compositionally biased region" description="Basic and acidic residues" evidence="1">
    <location>
        <begin position="260"/>
        <end position="281"/>
    </location>
</feature>
<gene>
    <name evidence="2" type="ORF">INP52_00275</name>
</gene>
<organism evidence="2 3">
    <name type="scientific">Thermophilibacter immobilis</name>
    <dbReference type="NCBI Taxonomy" id="2779519"/>
    <lineage>
        <taxon>Bacteria</taxon>
        <taxon>Bacillati</taxon>
        <taxon>Actinomycetota</taxon>
        <taxon>Coriobacteriia</taxon>
        <taxon>Coriobacteriales</taxon>
        <taxon>Atopobiaceae</taxon>
        <taxon>Thermophilibacter</taxon>
    </lineage>
</organism>
<dbReference type="EMBL" id="CP063767">
    <property type="protein sequence ID" value="QOY60700.1"/>
    <property type="molecule type" value="Genomic_DNA"/>
</dbReference>
<sequence>MLKVSDLVGLRVRVPKKPKKAKDGTTTERTSKLGKIHMAVFSPDGAQVVGFMVRRPDVVGMVKREDAFLAWDAFGPSDGKVVVVTRPTDGLDAEARKRLLLDWDACIMWAGMDAKTVEGKPLGYVSDAEFDERTGRVTRFFTTDGGVSHALVGSFQITPDMVRGYAHGRMVVDTGGKALEPDGGLAGAAGEGYARAKVKGAEVGKKAGAAAGEAVEKGSFALGKVIGKAQKAISEATKEEPEPQPSQSAPQAPAMAAADVRVEEPVEKLPESAAQRAERPAPKTYAPASEGKPERRKTASAESKTAQPKSKPEPKPAADKAAKAVGKQLGAMGKMFGSFKDEFDKANK</sequence>